<keyword evidence="3" id="KW-1185">Reference proteome</keyword>
<keyword evidence="1" id="KW-0812">Transmembrane</keyword>
<evidence type="ECO:0000313" key="3">
    <source>
        <dbReference type="Proteomes" id="UP001461163"/>
    </source>
</evidence>
<comment type="caution">
    <text evidence="2">The sequence shown here is derived from an EMBL/GenBank/DDBJ whole genome shotgun (WGS) entry which is preliminary data.</text>
</comment>
<evidence type="ECO:0000256" key="1">
    <source>
        <dbReference type="SAM" id="Phobius"/>
    </source>
</evidence>
<feature type="transmembrane region" description="Helical" evidence="1">
    <location>
        <begin position="6"/>
        <end position="28"/>
    </location>
</feature>
<gene>
    <name evidence="2" type="ORF">WNY77_04095</name>
</gene>
<protein>
    <submittedName>
        <fullName evidence="2">Uncharacterized protein</fullName>
    </submittedName>
</protein>
<dbReference type="RefSeq" id="WP_342880981.1">
    <property type="nucleotide sequence ID" value="NZ_JBBMQS010000002.1"/>
</dbReference>
<name>A0ABU9SRQ5_9ALTE</name>
<reference evidence="2 3" key="1">
    <citation type="submission" date="2024-03" db="EMBL/GenBank/DDBJ databases">
        <title>Community enrichment and isolation of bacterial strains for fucoidan degradation.</title>
        <authorList>
            <person name="Sichert A."/>
        </authorList>
    </citation>
    <scope>NUCLEOTIDE SEQUENCE [LARGE SCALE GENOMIC DNA]</scope>
    <source>
        <strain evidence="2 3">AS12</strain>
    </source>
</reference>
<keyword evidence="1" id="KW-0472">Membrane</keyword>
<dbReference type="EMBL" id="JBBMQS010000002">
    <property type="protein sequence ID" value="MEM5496575.1"/>
    <property type="molecule type" value="Genomic_DNA"/>
</dbReference>
<keyword evidence="1" id="KW-1133">Transmembrane helix</keyword>
<sequence>MNKSEWIALGALVVSLFSAFLSALSYLVSRSAHNISKQQHKERYKGIVLYLVDAFKWSSEEDFYISFALRFTNEATISNSLQNIELHLEYYDRNKHCGKAKISPSLEVKPINLAEASEMLKIPLEMNSKSAKSGWISFKLPNLFYKDLEIDLYKIVATTTDGRIIAVETHIVNIV</sequence>
<accession>A0ABU9SRQ5</accession>
<proteinExistence type="predicted"/>
<dbReference type="Proteomes" id="UP001461163">
    <property type="component" value="Unassembled WGS sequence"/>
</dbReference>
<organism evidence="2 3">
    <name type="scientific">Paraglaciecola mesophila</name>
    <dbReference type="NCBI Taxonomy" id="197222"/>
    <lineage>
        <taxon>Bacteria</taxon>
        <taxon>Pseudomonadati</taxon>
        <taxon>Pseudomonadota</taxon>
        <taxon>Gammaproteobacteria</taxon>
        <taxon>Alteromonadales</taxon>
        <taxon>Alteromonadaceae</taxon>
        <taxon>Paraglaciecola</taxon>
    </lineage>
</organism>
<evidence type="ECO:0000313" key="2">
    <source>
        <dbReference type="EMBL" id="MEM5496575.1"/>
    </source>
</evidence>